<evidence type="ECO:0000256" key="5">
    <source>
        <dbReference type="ARBA" id="ARBA00022837"/>
    </source>
</evidence>
<keyword evidence="4" id="KW-0378">Hydrolase</keyword>
<gene>
    <name evidence="9" type="ORF">TCAL_06738</name>
</gene>
<organism evidence="9 10">
    <name type="scientific">Tigriopus californicus</name>
    <name type="common">Marine copepod</name>
    <dbReference type="NCBI Taxonomy" id="6832"/>
    <lineage>
        <taxon>Eukaryota</taxon>
        <taxon>Metazoa</taxon>
        <taxon>Ecdysozoa</taxon>
        <taxon>Arthropoda</taxon>
        <taxon>Crustacea</taxon>
        <taxon>Multicrustacea</taxon>
        <taxon>Hexanauplia</taxon>
        <taxon>Copepoda</taxon>
        <taxon>Harpacticoida</taxon>
        <taxon>Harpacticidae</taxon>
        <taxon>Tigriopus</taxon>
    </lineage>
</organism>
<comment type="similarity">
    <text evidence="2">Belongs to the sulfatase family.</text>
</comment>
<dbReference type="OrthoDB" id="103349at2759"/>
<dbReference type="GO" id="GO:0008484">
    <property type="term" value="F:sulfuric ester hydrolase activity"/>
    <property type="evidence" value="ECO:0007669"/>
    <property type="project" value="InterPro"/>
</dbReference>
<dbReference type="Pfam" id="PF00884">
    <property type="entry name" value="Sulfatase"/>
    <property type="match status" value="1"/>
</dbReference>
<evidence type="ECO:0000256" key="1">
    <source>
        <dbReference type="ARBA" id="ARBA00001913"/>
    </source>
</evidence>
<sequence length="582" mass="65293">MIFLGLILALLFCGPSLRPSSSISLHKPPHIIYILADDLGWNDVGFHGSNQIPTPNIDALAFSGVILNQFYVNHVCSPSRGALMTGLQPIHIGLQNCLIGHMTPFGLPLQFRTLPEYLGSSLGYVSRLVGKWHLGSFRQAYTPTFRGFQSHLGIWNGMTNYFSKRMTCRPNISMGFDFRDGMRVAWEYDGDYATDTFTAESLKIIEDHDQSDPLFLLVSHMAPHGPVQAPNLLLKRFHHLKTKDFPYRHELAAGVYALDQSVGKIVKKLKEKNMLENSIIIFSTDNGGASEGYDFSDGSNFPLRGMKGNLFEGGVRGVAAIWSPLISKPKRVSRDLIAIQDLLPTLLSAASGHDLSIPKIDGMNVWQTISKGDPSPRTTVFHGSPTSRLFVAVRHKDWKLNYGSPFSGARYTEWFGDSGRNDSKEYNLNAILSSPTAQALKSIGYGPPSKKKILRLRKKSEVLCPLTNDIKKCDALNEYCLFNIVRDPCERNNLAEEFPQILNDLRKIALAFQDSAIKGVNTPYDNDADPKYWNYTWTNWRDHLRPQTLKRVYEIDRAKTRIPTIFDADIQAQFTTSLSSSK</sequence>
<keyword evidence="3" id="KW-0479">Metal-binding</keyword>
<protein>
    <recommendedName>
        <fullName evidence="8">Sulfatase N-terminal domain-containing protein</fullName>
    </recommendedName>
</protein>
<dbReference type="InterPro" id="IPR017850">
    <property type="entry name" value="Alkaline_phosphatase_core_sf"/>
</dbReference>
<dbReference type="PANTHER" id="PTHR10342">
    <property type="entry name" value="ARYLSULFATASE"/>
    <property type="match status" value="1"/>
</dbReference>
<keyword evidence="5" id="KW-0106">Calcium</keyword>
<dbReference type="InterPro" id="IPR000917">
    <property type="entry name" value="Sulfatase_N"/>
</dbReference>
<name>A0A553PMI0_TIGCA</name>
<dbReference type="InterPro" id="IPR024607">
    <property type="entry name" value="Sulfatase_CS"/>
</dbReference>
<evidence type="ECO:0000256" key="4">
    <source>
        <dbReference type="ARBA" id="ARBA00022801"/>
    </source>
</evidence>
<dbReference type="EMBL" id="VCGU01000003">
    <property type="protein sequence ID" value="TRY78891.1"/>
    <property type="molecule type" value="Genomic_DNA"/>
</dbReference>
<comment type="cofactor">
    <cofactor evidence="1">
        <name>Ca(2+)</name>
        <dbReference type="ChEBI" id="CHEBI:29108"/>
    </cofactor>
</comment>
<dbReference type="AlphaFoldDB" id="A0A553PMI0"/>
<evidence type="ECO:0000313" key="10">
    <source>
        <dbReference type="Proteomes" id="UP000318571"/>
    </source>
</evidence>
<dbReference type="Proteomes" id="UP000318571">
    <property type="component" value="Chromosome 11"/>
</dbReference>
<dbReference type="GO" id="GO:0046872">
    <property type="term" value="F:metal ion binding"/>
    <property type="evidence" value="ECO:0007669"/>
    <property type="project" value="UniProtKB-KW"/>
</dbReference>
<accession>A0A553PMI0</accession>
<feature type="domain" description="Sulfatase N-terminal" evidence="8">
    <location>
        <begin position="29"/>
        <end position="350"/>
    </location>
</feature>
<dbReference type="SUPFAM" id="SSF53649">
    <property type="entry name" value="Alkaline phosphatase-like"/>
    <property type="match status" value="1"/>
</dbReference>
<dbReference type="STRING" id="6832.A0A553PMI0"/>
<proteinExistence type="inferred from homology"/>
<keyword evidence="10" id="KW-1185">Reference proteome</keyword>
<evidence type="ECO:0000256" key="6">
    <source>
        <dbReference type="ARBA" id="ARBA00023180"/>
    </source>
</evidence>
<dbReference type="Gene3D" id="3.30.1120.10">
    <property type="match status" value="1"/>
</dbReference>
<reference evidence="9 10" key="1">
    <citation type="journal article" date="2018" name="Nat. Ecol. Evol.">
        <title>Genomic signatures of mitonuclear coevolution across populations of Tigriopus californicus.</title>
        <authorList>
            <person name="Barreto F.S."/>
            <person name="Watson E.T."/>
            <person name="Lima T.G."/>
            <person name="Willett C.S."/>
            <person name="Edmands S."/>
            <person name="Li W."/>
            <person name="Burton R.S."/>
        </authorList>
    </citation>
    <scope>NUCLEOTIDE SEQUENCE [LARGE SCALE GENOMIC DNA]</scope>
    <source>
        <strain evidence="9 10">San Diego</strain>
    </source>
</reference>
<dbReference type="PANTHER" id="PTHR10342:SF264">
    <property type="entry name" value="MIP05773P-RELATED"/>
    <property type="match status" value="1"/>
</dbReference>
<dbReference type="CDD" id="cd16029">
    <property type="entry name" value="4-S"/>
    <property type="match status" value="1"/>
</dbReference>
<keyword evidence="7" id="KW-0732">Signal</keyword>
<feature type="chain" id="PRO_5021970765" description="Sulfatase N-terminal domain-containing protein" evidence="7">
    <location>
        <begin position="23"/>
        <end position="582"/>
    </location>
</feature>
<feature type="signal peptide" evidence="7">
    <location>
        <begin position="1"/>
        <end position="22"/>
    </location>
</feature>
<evidence type="ECO:0000313" key="9">
    <source>
        <dbReference type="EMBL" id="TRY78891.1"/>
    </source>
</evidence>
<dbReference type="PROSITE" id="PS00149">
    <property type="entry name" value="SULFATASE_2"/>
    <property type="match status" value="1"/>
</dbReference>
<evidence type="ECO:0000256" key="7">
    <source>
        <dbReference type="SAM" id="SignalP"/>
    </source>
</evidence>
<dbReference type="Gene3D" id="3.40.720.10">
    <property type="entry name" value="Alkaline Phosphatase, subunit A"/>
    <property type="match status" value="1"/>
</dbReference>
<comment type="caution">
    <text evidence="9">The sequence shown here is derived from an EMBL/GenBank/DDBJ whole genome shotgun (WGS) entry which is preliminary data.</text>
</comment>
<evidence type="ECO:0000256" key="2">
    <source>
        <dbReference type="ARBA" id="ARBA00008779"/>
    </source>
</evidence>
<dbReference type="InterPro" id="IPR047115">
    <property type="entry name" value="ARSB"/>
</dbReference>
<dbReference type="OMA" id="HNIDPWR"/>
<evidence type="ECO:0000256" key="3">
    <source>
        <dbReference type="ARBA" id="ARBA00022723"/>
    </source>
</evidence>
<evidence type="ECO:0000259" key="8">
    <source>
        <dbReference type="Pfam" id="PF00884"/>
    </source>
</evidence>
<keyword evidence="6" id="KW-0325">Glycoprotein</keyword>